<feature type="region of interest" description="Disordered" evidence="1">
    <location>
        <begin position="270"/>
        <end position="314"/>
    </location>
</feature>
<name>A0A7H8R2U4_TALRU</name>
<dbReference type="AlphaFoldDB" id="A0A7H8R2U4"/>
<organism evidence="2 3">
    <name type="scientific">Talaromyces rugulosus</name>
    <name type="common">Penicillium rugulosum</name>
    <dbReference type="NCBI Taxonomy" id="121627"/>
    <lineage>
        <taxon>Eukaryota</taxon>
        <taxon>Fungi</taxon>
        <taxon>Dikarya</taxon>
        <taxon>Ascomycota</taxon>
        <taxon>Pezizomycotina</taxon>
        <taxon>Eurotiomycetes</taxon>
        <taxon>Eurotiomycetidae</taxon>
        <taxon>Eurotiales</taxon>
        <taxon>Trichocomaceae</taxon>
        <taxon>Talaromyces</taxon>
        <taxon>Talaromyces sect. Islandici</taxon>
    </lineage>
</organism>
<accession>A0A7H8R2U4</accession>
<dbReference type="EMBL" id="CP055901">
    <property type="protein sequence ID" value="QKX60700.1"/>
    <property type="molecule type" value="Genomic_DNA"/>
</dbReference>
<dbReference type="RefSeq" id="XP_035346876.1">
    <property type="nucleotide sequence ID" value="XM_035490983.1"/>
</dbReference>
<keyword evidence="3" id="KW-1185">Reference proteome</keyword>
<dbReference type="Proteomes" id="UP000509510">
    <property type="component" value="Chromosome IV"/>
</dbReference>
<proteinExistence type="predicted"/>
<feature type="compositionally biased region" description="Polar residues" evidence="1">
    <location>
        <begin position="10"/>
        <end position="20"/>
    </location>
</feature>
<feature type="region of interest" description="Disordered" evidence="1">
    <location>
        <begin position="513"/>
        <end position="548"/>
    </location>
</feature>
<dbReference type="GeneID" id="55995336"/>
<feature type="region of interest" description="Disordered" evidence="1">
    <location>
        <begin position="1"/>
        <end position="110"/>
    </location>
</feature>
<evidence type="ECO:0000313" key="3">
    <source>
        <dbReference type="Proteomes" id="UP000509510"/>
    </source>
</evidence>
<evidence type="ECO:0008006" key="4">
    <source>
        <dbReference type="Google" id="ProtNLM"/>
    </source>
</evidence>
<feature type="region of interest" description="Disordered" evidence="1">
    <location>
        <begin position="453"/>
        <end position="477"/>
    </location>
</feature>
<sequence length="983" mass="109147">MYYRPIPISQLFTQNENQVYPQRPASAPPSKSLGDGSEGEAGENLPFVNSLPQTPTRKSKATTTLKATPPETPPAATTTTAKATPTKIHPSGKARNNKRKSVKKQQHEPFHSDYQGSAAAANMQQTPGLLIVDGASWSKNARKDTASDNFRVENPYAGESQAAVKPEPGSKETSHHNNKPYVSPGHGTNPQYAGHQDMPMYMGAQEGYYYNEPLPRQEYPAAFVQHPHAYPVLPQQQGFPPPPPPPPYQPRFEHMRFDPQQRLEQARFEQNQRFDQQRPSPYRGGYSGYQNSKYHHHHNHNHNHNHSHHHQGMGEYRRDEGQYYANHGQSGYSGYTPPKPYHHNAPWSRYRQVSAEHEPVPCRYSPPDPAISPPRNVTAAVMEDAAGFENAAPVVQDGDASVEEKAVGQGVVDTVAEQVDTKPELDATSANVHTKLDTIVKLDVVGGQLDAKPKLGSTAEESTKKIEKPAVNSDSDAPVEDITHKIGVVPKDIPVESDISTVVAAGISNVSPEAIPEEPATTSATAELAAGHDSETETLQESPRAASPGEHVPYQVIQHQESLIVQFATVDMAEALPLANHLVNVFTSRAYGDVEIGLSSSQNKWLTRDFTAHRVIIAQSPVLKSILNRREAMDGKLRIELIAGKRFSMMRSFDCALQNLYGLPLLEFEDIPKHTRLAFSCGGALNVQVPAHVTALEVEFLIGYMAVGAFMSVERIALAGFRIMQDYIHWCSLETFFHFGVWPQDFLIMYAEIDEEPQAKKGGKGNKGKGRKKLGELPSLVEPLNEEVVDNFAPTIATLAAKWLVGNMPTNFTFDQTAYATKLQDRIPGKLLDGPKKSGTPAPAAVELVGLEAGRHEQPTVAHTLISGILLALPFTQLREIVGLLRSENMLTAKLVRNVLEEREHRRILALREYVNNQPNKKVKDVPESHFVLGYREFAVHFEMRDMLDEHMQETRHDFTLHREWVGYQTRGEAQPVLEKFRG</sequence>
<gene>
    <name evidence="2" type="ORF">TRUGW13939_07846</name>
</gene>
<feature type="compositionally biased region" description="Basic residues" evidence="1">
    <location>
        <begin position="90"/>
        <end position="104"/>
    </location>
</feature>
<feature type="compositionally biased region" description="Basic residues" evidence="1">
    <location>
        <begin position="293"/>
        <end position="311"/>
    </location>
</feature>
<dbReference type="OrthoDB" id="5329403at2759"/>
<feature type="region of interest" description="Disordered" evidence="1">
    <location>
        <begin position="142"/>
        <end position="197"/>
    </location>
</feature>
<protein>
    <recommendedName>
        <fullName evidence="4">BTB domain-containing protein</fullName>
    </recommendedName>
</protein>
<feature type="compositionally biased region" description="Pro residues" evidence="1">
    <location>
        <begin position="239"/>
        <end position="249"/>
    </location>
</feature>
<reference evidence="3" key="1">
    <citation type="submission" date="2020-06" db="EMBL/GenBank/DDBJ databases">
        <title>A chromosome-scale genome assembly of Talaromyces rugulosus W13939.</title>
        <authorList>
            <person name="Wang B."/>
            <person name="Guo L."/>
            <person name="Ye K."/>
            <person name="Wang L."/>
        </authorList>
    </citation>
    <scope>NUCLEOTIDE SEQUENCE [LARGE SCALE GENOMIC DNA]</scope>
    <source>
        <strain evidence="3">W13939</strain>
    </source>
</reference>
<feature type="region of interest" description="Disordered" evidence="1">
    <location>
        <begin position="232"/>
        <end position="253"/>
    </location>
</feature>
<evidence type="ECO:0000256" key="1">
    <source>
        <dbReference type="SAM" id="MobiDB-lite"/>
    </source>
</evidence>
<feature type="compositionally biased region" description="Low complexity" evidence="1">
    <location>
        <begin position="61"/>
        <end position="87"/>
    </location>
</feature>
<evidence type="ECO:0000313" key="2">
    <source>
        <dbReference type="EMBL" id="QKX60700.1"/>
    </source>
</evidence>
<dbReference type="KEGG" id="trg:TRUGW13939_07846"/>